<reference evidence="1 2" key="1">
    <citation type="submission" date="2021-06" db="EMBL/GenBank/DDBJ databases">
        <title>Caerostris darwini draft genome.</title>
        <authorList>
            <person name="Kono N."/>
            <person name="Arakawa K."/>
        </authorList>
    </citation>
    <scope>NUCLEOTIDE SEQUENCE [LARGE SCALE GENOMIC DNA]</scope>
</reference>
<evidence type="ECO:0000313" key="2">
    <source>
        <dbReference type="Proteomes" id="UP001054837"/>
    </source>
</evidence>
<comment type="caution">
    <text evidence="1">The sequence shown here is derived from an EMBL/GenBank/DDBJ whole genome shotgun (WGS) entry which is preliminary data.</text>
</comment>
<proteinExistence type="predicted"/>
<keyword evidence="2" id="KW-1185">Reference proteome</keyword>
<name>A0AAV4QG91_9ARAC</name>
<dbReference type="Proteomes" id="UP001054837">
    <property type="component" value="Unassembled WGS sequence"/>
</dbReference>
<organism evidence="1 2">
    <name type="scientific">Caerostris darwini</name>
    <dbReference type="NCBI Taxonomy" id="1538125"/>
    <lineage>
        <taxon>Eukaryota</taxon>
        <taxon>Metazoa</taxon>
        <taxon>Ecdysozoa</taxon>
        <taxon>Arthropoda</taxon>
        <taxon>Chelicerata</taxon>
        <taxon>Arachnida</taxon>
        <taxon>Araneae</taxon>
        <taxon>Araneomorphae</taxon>
        <taxon>Entelegynae</taxon>
        <taxon>Araneoidea</taxon>
        <taxon>Araneidae</taxon>
        <taxon>Caerostris</taxon>
    </lineage>
</organism>
<accession>A0AAV4QG91</accession>
<sequence length="123" mass="14140">MINPKYVSGGSIDQRTARRNKGYRNVPSLFPVCPEYTSILLPNYSHKKRKKRIFSMSGCCHRNATIMLDKSYFPLRFPREAFQRFTLKFSAIVWCPNRCLLSIVSASVVLLVKKTRKHAGTPT</sequence>
<dbReference type="EMBL" id="BPLQ01004489">
    <property type="protein sequence ID" value="GIY08359.1"/>
    <property type="molecule type" value="Genomic_DNA"/>
</dbReference>
<protein>
    <submittedName>
        <fullName evidence="1">Uncharacterized protein</fullName>
    </submittedName>
</protein>
<evidence type="ECO:0000313" key="1">
    <source>
        <dbReference type="EMBL" id="GIY08359.1"/>
    </source>
</evidence>
<gene>
    <name evidence="1" type="ORF">CDAR_556961</name>
</gene>
<dbReference type="AlphaFoldDB" id="A0AAV4QG91"/>